<organism evidence="2 3">
    <name type="scientific">Bythopirellula polymerisocia</name>
    <dbReference type="NCBI Taxonomy" id="2528003"/>
    <lineage>
        <taxon>Bacteria</taxon>
        <taxon>Pseudomonadati</taxon>
        <taxon>Planctomycetota</taxon>
        <taxon>Planctomycetia</taxon>
        <taxon>Pirellulales</taxon>
        <taxon>Lacipirellulaceae</taxon>
        <taxon>Bythopirellula</taxon>
    </lineage>
</organism>
<dbReference type="AlphaFoldDB" id="A0A5C6CZW0"/>
<dbReference type="Proteomes" id="UP000318437">
    <property type="component" value="Unassembled WGS sequence"/>
</dbReference>
<proteinExistence type="predicted"/>
<feature type="signal peptide" evidence="1">
    <location>
        <begin position="1"/>
        <end position="21"/>
    </location>
</feature>
<dbReference type="OrthoDB" id="247580at2"/>
<evidence type="ECO:0008006" key="4">
    <source>
        <dbReference type="Google" id="ProtNLM"/>
    </source>
</evidence>
<gene>
    <name evidence="2" type="ORF">Pla144_11990</name>
</gene>
<feature type="chain" id="PRO_5022940055" description="DUF1570 domain-containing protein" evidence="1">
    <location>
        <begin position="22"/>
        <end position="442"/>
    </location>
</feature>
<dbReference type="Gene3D" id="2.60.120.430">
    <property type="entry name" value="Galactose-binding lectin"/>
    <property type="match status" value="1"/>
</dbReference>
<keyword evidence="3" id="KW-1185">Reference proteome</keyword>
<keyword evidence="1" id="KW-0732">Signal</keyword>
<comment type="caution">
    <text evidence="2">The sequence shown here is derived from an EMBL/GenBank/DDBJ whole genome shotgun (WGS) entry which is preliminary data.</text>
</comment>
<evidence type="ECO:0000256" key="1">
    <source>
        <dbReference type="SAM" id="SignalP"/>
    </source>
</evidence>
<dbReference type="RefSeq" id="WP_146448631.1">
    <property type="nucleotide sequence ID" value="NZ_SJPS01000001.1"/>
</dbReference>
<name>A0A5C6CZW0_9BACT</name>
<accession>A0A5C6CZW0</accession>
<evidence type="ECO:0000313" key="2">
    <source>
        <dbReference type="EMBL" id="TWU30413.1"/>
    </source>
</evidence>
<protein>
    <recommendedName>
        <fullName evidence="4">DUF1570 domain-containing protein</fullName>
    </recommendedName>
</protein>
<sequence length="442" mass="49394" precursor="true">MPLINMLLLTVLSVSTIAASAQTPSDWPAPRVVDLARAASVGIREITGQHLKLWTDVPASTAVDELPQVFDAAIRQWAEYFGIPEKQIANWQVQGFLIRERAKFAALGLLPEGHHEYLNGYAVGNELWLDEQDSDYYRRHLLLHEGTHSFMLAFLGSAGPGWYMEGTAELLGTHRWQEKQLNLNVFPSNREEVPLWGRIKLILEAHANGSALSLGQVLAIDNRQALTTEAYAWSWALCKFLDSHPDYGKKFRKLPRLVQQPDFNSRFRKLFHQEWADMNVAWEAFVAEMDYGYDTEQMAMQHRAAKAVDESAMTSVEVDRGWQSTGWLLRGGLEYQVTASGSYEIANDGEPWPCEPGGVTIRYLDGKPLGMLLGVLRSVKSQRDSPANEKSDFAHPLAIGMGATIKPAADTVLYLRVNDSPAELSDNQGALEVRIEPSKSTN</sequence>
<reference evidence="2 3" key="1">
    <citation type="submission" date="2019-02" db="EMBL/GenBank/DDBJ databases">
        <title>Deep-cultivation of Planctomycetes and their phenomic and genomic characterization uncovers novel biology.</title>
        <authorList>
            <person name="Wiegand S."/>
            <person name="Jogler M."/>
            <person name="Boedeker C."/>
            <person name="Pinto D."/>
            <person name="Vollmers J."/>
            <person name="Rivas-Marin E."/>
            <person name="Kohn T."/>
            <person name="Peeters S.H."/>
            <person name="Heuer A."/>
            <person name="Rast P."/>
            <person name="Oberbeckmann S."/>
            <person name="Bunk B."/>
            <person name="Jeske O."/>
            <person name="Meyerdierks A."/>
            <person name="Storesund J.E."/>
            <person name="Kallscheuer N."/>
            <person name="Luecker S."/>
            <person name="Lage O.M."/>
            <person name="Pohl T."/>
            <person name="Merkel B.J."/>
            <person name="Hornburger P."/>
            <person name="Mueller R.-W."/>
            <person name="Bruemmer F."/>
            <person name="Labrenz M."/>
            <person name="Spormann A.M."/>
            <person name="Op Den Camp H."/>
            <person name="Overmann J."/>
            <person name="Amann R."/>
            <person name="Jetten M.S.M."/>
            <person name="Mascher T."/>
            <person name="Medema M.H."/>
            <person name="Devos D.P."/>
            <person name="Kaster A.-K."/>
            <person name="Ovreas L."/>
            <person name="Rohde M."/>
            <person name="Galperin M.Y."/>
            <person name="Jogler C."/>
        </authorList>
    </citation>
    <scope>NUCLEOTIDE SEQUENCE [LARGE SCALE GENOMIC DNA]</scope>
    <source>
        <strain evidence="2 3">Pla144</strain>
    </source>
</reference>
<dbReference type="EMBL" id="SJPS01000001">
    <property type="protein sequence ID" value="TWU30413.1"/>
    <property type="molecule type" value="Genomic_DNA"/>
</dbReference>
<evidence type="ECO:0000313" key="3">
    <source>
        <dbReference type="Proteomes" id="UP000318437"/>
    </source>
</evidence>